<dbReference type="RefSeq" id="WP_074987217.1">
    <property type="nucleotide sequence ID" value="NZ_CADFGN010000006.1"/>
</dbReference>
<keyword evidence="4" id="KW-0804">Transcription</keyword>
<dbReference type="InterPro" id="IPR000847">
    <property type="entry name" value="LysR_HTH_N"/>
</dbReference>
<dbReference type="SUPFAM" id="SSF53850">
    <property type="entry name" value="Periplasmic binding protein-like II"/>
    <property type="match status" value="1"/>
</dbReference>
<protein>
    <submittedName>
        <fullName evidence="6">Transcriptional regulator, LysR family</fullName>
    </submittedName>
</protein>
<evidence type="ECO:0000259" key="5">
    <source>
        <dbReference type="PROSITE" id="PS50931"/>
    </source>
</evidence>
<name>A0AAQ1JXZ8_9BURK</name>
<dbReference type="InterPro" id="IPR058163">
    <property type="entry name" value="LysR-type_TF_proteobact-type"/>
</dbReference>
<dbReference type="EMBL" id="FNZM01000025">
    <property type="protein sequence ID" value="SEK13871.1"/>
    <property type="molecule type" value="Genomic_DNA"/>
</dbReference>
<dbReference type="InterPro" id="IPR036388">
    <property type="entry name" value="WH-like_DNA-bd_sf"/>
</dbReference>
<evidence type="ECO:0000256" key="1">
    <source>
        <dbReference type="ARBA" id="ARBA00009437"/>
    </source>
</evidence>
<gene>
    <name evidence="6" type="ORF">SAMN05216550_12568</name>
</gene>
<dbReference type="PROSITE" id="PS50931">
    <property type="entry name" value="HTH_LYSR"/>
    <property type="match status" value="1"/>
</dbReference>
<comment type="caution">
    <text evidence="6">The sequence shown here is derived from an EMBL/GenBank/DDBJ whole genome shotgun (WGS) entry which is preliminary data.</text>
</comment>
<dbReference type="GO" id="GO:0043565">
    <property type="term" value="F:sequence-specific DNA binding"/>
    <property type="evidence" value="ECO:0007669"/>
    <property type="project" value="TreeGrafter"/>
</dbReference>
<evidence type="ECO:0000313" key="6">
    <source>
        <dbReference type="EMBL" id="SEK13871.1"/>
    </source>
</evidence>
<feature type="domain" description="HTH lysR-type" evidence="5">
    <location>
        <begin position="1"/>
        <end position="59"/>
    </location>
</feature>
<dbReference type="Proteomes" id="UP000183529">
    <property type="component" value="Unassembled WGS sequence"/>
</dbReference>
<dbReference type="PANTHER" id="PTHR30537:SF5">
    <property type="entry name" value="HTH-TYPE TRANSCRIPTIONAL ACTIVATOR TTDR-RELATED"/>
    <property type="match status" value="1"/>
</dbReference>
<dbReference type="Pfam" id="PF03466">
    <property type="entry name" value="LysR_substrate"/>
    <property type="match status" value="1"/>
</dbReference>
<dbReference type="AlphaFoldDB" id="A0AAQ1JXZ8"/>
<dbReference type="GO" id="GO:0006351">
    <property type="term" value="P:DNA-templated transcription"/>
    <property type="evidence" value="ECO:0007669"/>
    <property type="project" value="TreeGrafter"/>
</dbReference>
<evidence type="ECO:0000256" key="3">
    <source>
        <dbReference type="ARBA" id="ARBA00023125"/>
    </source>
</evidence>
<organism evidence="6 7">
    <name type="scientific">Paraburkholderia tropica</name>
    <dbReference type="NCBI Taxonomy" id="92647"/>
    <lineage>
        <taxon>Bacteria</taxon>
        <taxon>Pseudomonadati</taxon>
        <taxon>Pseudomonadota</taxon>
        <taxon>Betaproteobacteria</taxon>
        <taxon>Burkholderiales</taxon>
        <taxon>Burkholderiaceae</taxon>
        <taxon>Paraburkholderia</taxon>
    </lineage>
</organism>
<dbReference type="InterPro" id="IPR036390">
    <property type="entry name" value="WH_DNA-bd_sf"/>
</dbReference>
<dbReference type="Pfam" id="PF00126">
    <property type="entry name" value="HTH_1"/>
    <property type="match status" value="1"/>
</dbReference>
<reference evidence="6 7" key="1">
    <citation type="submission" date="2016-10" db="EMBL/GenBank/DDBJ databases">
        <authorList>
            <person name="Varghese N."/>
            <person name="Submissions S."/>
        </authorList>
    </citation>
    <scope>NUCLEOTIDE SEQUENCE [LARGE SCALE GENOMIC DNA]</scope>
    <source>
        <strain evidence="6 7">LMG 22274</strain>
    </source>
</reference>
<sequence length="295" mass="31690">MDRLTGMAAFVKTVECGSFAAAGKALGMTPQMTGRHVAELETRIGTRLLNRTTRRQSLTEAGQAFYERCRALLADAEAAEAQARSLADTPRGRLRITAPVTFGAFALPEAIARFLNRYPDVQIDLTLTDRFVDIVDEGYDAAIRLGALNDSTLVARALRPYRFVVCASPAYLAAAGAPETPHALIEHECLGFAYTSAPPASGWGFIENGQAWTAPIAPRLRANDMKALITAAVNGLGIALAPETAVRDALRDGSLVPLLTQYEPVARPMHIVMASSPTTLKLRYFVEEVVAAFGA</sequence>
<dbReference type="Gene3D" id="3.40.190.290">
    <property type="match status" value="1"/>
</dbReference>
<dbReference type="FunFam" id="1.10.10.10:FF:000001">
    <property type="entry name" value="LysR family transcriptional regulator"/>
    <property type="match status" value="1"/>
</dbReference>
<proteinExistence type="inferred from homology"/>
<dbReference type="InterPro" id="IPR005119">
    <property type="entry name" value="LysR_subst-bd"/>
</dbReference>
<keyword evidence="2" id="KW-0805">Transcription regulation</keyword>
<dbReference type="SUPFAM" id="SSF46785">
    <property type="entry name" value="Winged helix' DNA-binding domain"/>
    <property type="match status" value="1"/>
</dbReference>
<comment type="similarity">
    <text evidence="1">Belongs to the LysR transcriptional regulatory family.</text>
</comment>
<dbReference type="PANTHER" id="PTHR30537">
    <property type="entry name" value="HTH-TYPE TRANSCRIPTIONAL REGULATOR"/>
    <property type="match status" value="1"/>
</dbReference>
<keyword evidence="3" id="KW-0238">DNA-binding</keyword>
<accession>A0AAQ1JXZ8</accession>
<evidence type="ECO:0000256" key="2">
    <source>
        <dbReference type="ARBA" id="ARBA00023015"/>
    </source>
</evidence>
<evidence type="ECO:0000313" key="7">
    <source>
        <dbReference type="Proteomes" id="UP000183529"/>
    </source>
</evidence>
<evidence type="ECO:0000256" key="4">
    <source>
        <dbReference type="ARBA" id="ARBA00023163"/>
    </source>
</evidence>
<dbReference type="GO" id="GO:0003700">
    <property type="term" value="F:DNA-binding transcription factor activity"/>
    <property type="evidence" value="ECO:0007669"/>
    <property type="project" value="InterPro"/>
</dbReference>
<dbReference type="Gene3D" id="1.10.10.10">
    <property type="entry name" value="Winged helix-like DNA-binding domain superfamily/Winged helix DNA-binding domain"/>
    <property type="match status" value="1"/>
</dbReference>